<evidence type="ECO:0000313" key="2">
    <source>
        <dbReference type="EMBL" id="MBI4923962.1"/>
    </source>
</evidence>
<gene>
    <name evidence="2" type="ORF">HY834_19690</name>
</gene>
<proteinExistence type="predicted"/>
<evidence type="ECO:0000313" key="3">
    <source>
        <dbReference type="Proteomes" id="UP000782610"/>
    </source>
</evidence>
<comment type="caution">
    <text evidence="2">The sequence shown here is derived from an EMBL/GenBank/DDBJ whole genome shotgun (WGS) entry which is preliminary data.</text>
</comment>
<dbReference type="EMBL" id="JACRAF010000065">
    <property type="protein sequence ID" value="MBI4923962.1"/>
    <property type="molecule type" value="Genomic_DNA"/>
</dbReference>
<evidence type="ECO:0000256" key="1">
    <source>
        <dbReference type="SAM" id="SignalP"/>
    </source>
</evidence>
<dbReference type="AlphaFoldDB" id="A0A933P0T5"/>
<reference evidence="2" key="1">
    <citation type="submission" date="2020-07" db="EMBL/GenBank/DDBJ databases">
        <title>Huge and variable diversity of episymbiotic CPR bacteria and DPANN archaea in groundwater ecosystems.</title>
        <authorList>
            <person name="He C.Y."/>
            <person name="Keren R."/>
            <person name="Whittaker M."/>
            <person name="Farag I.F."/>
            <person name="Doudna J."/>
            <person name="Cate J.H.D."/>
            <person name="Banfield J.F."/>
        </authorList>
    </citation>
    <scope>NUCLEOTIDE SEQUENCE</scope>
    <source>
        <strain evidence="2">NC_groundwater_1586_Pr3_B-0.1um_66_15</strain>
    </source>
</reference>
<accession>A0A933P0T5</accession>
<keyword evidence="1" id="KW-0732">Signal</keyword>
<feature type="chain" id="PRO_5038037209" evidence="1">
    <location>
        <begin position="23"/>
        <end position="169"/>
    </location>
</feature>
<dbReference type="Proteomes" id="UP000782610">
    <property type="component" value="Unassembled WGS sequence"/>
</dbReference>
<organism evidence="2 3">
    <name type="scientific">Devosia nanyangense</name>
    <dbReference type="NCBI Taxonomy" id="1228055"/>
    <lineage>
        <taxon>Bacteria</taxon>
        <taxon>Pseudomonadati</taxon>
        <taxon>Pseudomonadota</taxon>
        <taxon>Alphaproteobacteria</taxon>
        <taxon>Hyphomicrobiales</taxon>
        <taxon>Devosiaceae</taxon>
        <taxon>Devosia</taxon>
    </lineage>
</organism>
<name>A0A933P0T5_9HYPH</name>
<feature type="signal peptide" evidence="1">
    <location>
        <begin position="1"/>
        <end position="22"/>
    </location>
</feature>
<sequence>MRLAHLAVVSTSVLGLATPAFAADSSLALVAKLLGGFVDGGEAIQGSLGKGRVKLTAEGVFEVTFDKGVATFLYDEPGTCVFTQHVQMADEPSSDARLDFTKITGIEVRDQGEWEGLHAALITFSGPPEVLQVMMGDTLVPQQPAFAFIASSTTVDEFNAAATELQRIC</sequence>
<protein>
    <submittedName>
        <fullName evidence="2">Uncharacterized protein</fullName>
    </submittedName>
</protein>